<accession>M5W1T1</accession>
<keyword evidence="2" id="KW-1185">Reference proteome</keyword>
<proteinExistence type="predicted"/>
<evidence type="ECO:0000313" key="1">
    <source>
        <dbReference type="EMBL" id="ONH93560.1"/>
    </source>
</evidence>
<protein>
    <submittedName>
        <fullName evidence="1">Uncharacterized protein</fullName>
    </submittedName>
</protein>
<dbReference type="HOGENOM" id="CLU_1985437_0_0_1"/>
<dbReference type="EMBL" id="CM007658">
    <property type="protein sequence ID" value="ONH93560.1"/>
    <property type="molecule type" value="Genomic_DNA"/>
</dbReference>
<dbReference type="OMA" id="NLIRFWG"/>
<gene>
    <name evidence="1" type="ORF">PRUPE_8G238500</name>
</gene>
<organism evidence="1 2">
    <name type="scientific">Prunus persica</name>
    <name type="common">Peach</name>
    <name type="synonym">Amygdalus persica</name>
    <dbReference type="NCBI Taxonomy" id="3760"/>
    <lineage>
        <taxon>Eukaryota</taxon>
        <taxon>Viridiplantae</taxon>
        <taxon>Streptophyta</taxon>
        <taxon>Embryophyta</taxon>
        <taxon>Tracheophyta</taxon>
        <taxon>Spermatophyta</taxon>
        <taxon>Magnoliopsida</taxon>
        <taxon>eudicotyledons</taxon>
        <taxon>Gunneridae</taxon>
        <taxon>Pentapetalae</taxon>
        <taxon>rosids</taxon>
        <taxon>fabids</taxon>
        <taxon>Rosales</taxon>
        <taxon>Rosaceae</taxon>
        <taxon>Amygdaloideae</taxon>
        <taxon>Amygdaleae</taxon>
        <taxon>Prunus</taxon>
    </lineage>
</organism>
<dbReference type="AlphaFoldDB" id="M5W1T1"/>
<evidence type="ECO:0000313" key="2">
    <source>
        <dbReference type="Proteomes" id="UP000006882"/>
    </source>
</evidence>
<sequence>MVKFINVIQVNLYTSRRGRRRKKERNLTPSDLSHLHLPLRRDFTDSFLLPIGNFLSLSRENGRVTKRILADLNLIRFWGLRFGGSVVDCSVLVRILLSMFDSDLLWRRSRSSVVFSCNSNPKVAIS</sequence>
<dbReference type="Proteomes" id="UP000006882">
    <property type="component" value="Chromosome G8"/>
</dbReference>
<dbReference type="Gramene" id="ONH93560">
    <property type="protein sequence ID" value="ONH93560"/>
    <property type="gene ID" value="PRUPE_8G238500"/>
</dbReference>
<name>M5W1T1_PRUPE</name>
<reference evidence="1 2" key="1">
    <citation type="journal article" date="2013" name="Nat. Genet.">
        <title>The high-quality draft genome of peach (Prunus persica) identifies unique patterns of genetic diversity, domestication and genome evolution.</title>
        <authorList>
            <consortium name="International Peach Genome Initiative"/>
            <person name="Verde I."/>
            <person name="Abbott A.G."/>
            <person name="Scalabrin S."/>
            <person name="Jung S."/>
            <person name="Shu S."/>
            <person name="Marroni F."/>
            <person name="Zhebentyayeva T."/>
            <person name="Dettori M.T."/>
            <person name="Grimwood J."/>
            <person name="Cattonaro F."/>
            <person name="Zuccolo A."/>
            <person name="Rossini L."/>
            <person name="Jenkins J."/>
            <person name="Vendramin E."/>
            <person name="Meisel L.A."/>
            <person name="Decroocq V."/>
            <person name="Sosinski B."/>
            <person name="Prochnik S."/>
            <person name="Mitros T."/>
            <person name="Policriti A."/>
            <person name="Cipriani G."/>
            <person name="Dondini L."/>
            <person name="Ficklin S."/>
            <person name="Goodstein D.M."/>
            <person name="Xuan P."/>
            <person name="Del Fabbro C."/>
            <person name="Aramini V."/>
            <person name="Copetti D."/>
            <person name="Gonzalez S."/>
            <person name="Horner D.S."/>
            <person name="Falchi R."/>
            <person name="Lucas S."/>
            <person name="Mica E."/>
            <person name="Maldonado J."/>
            <person name="Lazzari B."/>
            <person name="Bielenberg D."/>
            <person name="Pirona R."/>
            <person name="Miculan M."/>
            <person name="Barakat A."/>
            <person name="Testolin R."/>
            <person name="Stella A."/>
            <person name="Tartarini S."/>
            <person name="Tonutti P."/>
            <person name="Arus P."/>
            <person name="Orellana A."/>
            <person name="Wells C."/>
            <person name="Main D."/>
            <person name="Vizzotto G."/>
            <person name="Silva H."/>
            <person name="Salamini F."/>
            <person name="Schmutz J."/>
            <person name="Morgante M."/>
            <person name="Rokhsar D.S."/>
        </authorList>
    </citation>
    <scope>NUCLEOTIDE SEQUENCE [LARGE SCALE GENOMIC DNA]</scope>
    <source>
        <strain evidence="2">cv. Nemared</strain>
    </source>
</reference>